<gene>
    <name evidence="2" type="ORF">ACFSUQ_05680</name>
</gene>
<evidence type="ECO:0000313" key="2">
    <source>
        <dbReference type="EMBL" id="MFD2674792.1"/>
    </source>
</evidence>
<keyword evidence="3" id="KW-1185">Reference proteome</keyword>
<dbReference type="InterPro" id="IPR041304">
    <property type="entry name" value="AbiTii"/>
</dbReference>
<organism evidence="2 3">
    <name type="scientific">Gulosibacter bifidus</name>
    <dbReference type="NCBI Taxonomy" id="272239"/>
    <lineage>
        <taxon>Bacteria</taxon>
        <taxon>Bacillati</taxon>
        <taxon>Actinomycetota</taxon>
        <taxon>Actinomycetes</taxon>
        <taxon>Micrococcales</taxon>
        <taxon>Microbacteriaceae</taxon>
        <taxon>Gulosibacter</taxon>
    </lineage>
</organism>
<dbReference type="RefSeq" id="WP_066056085.1">
    <property type="nucleotide sequence ID" value="NZ_JBHUNF010000003.1"/>
</dbReference>
<dbReference type="EMBL" id="JBHUNF010000003">
    <property type="protein sequence ID" value="MFD2674792.1"/>
    <property type="molecule type" value="Genomic_DNA"/>
</dbReference>
<protein>
    <recommendedName>
        <fullName evidence="1">AbiTii domain-containing protein</fullName>
    </recommendedName>
</protein>
<comment type="caution">
    <text evidence="2">The sequence shown here is derived from an EMBL/GenBank/DDBJ whole genome shotgun (WGS) entry which is preliminary data.</text>
</comment>
<proteinExistence type="predicted"/>
<accession>A0ABW5RI67</accession>
<sequence>MQTLLDQIIDGATDDSVSTVNLLRKVQIAATRVGADDVSEWTKRELAGYDDETDLPAYRSTITSVTGLFTGPFQSQIKQPLPPHPDFIDQFTIRMRQPLAELQAFASGEDDPQLNWPAWEVKRYEAAGIFGIEFYGLFSAWNSIPRQSLMGIIDTIRNKAMEFALALQTQFPEAGTVGGPSLSTEPSLAPVVFNTTNNIYGSGNSVATGSNISQKAKLLGNRDEFLRQVTQLGLSAEDAEEFVEIVASEQSVESERTRGFLSKVRTGAVPLGLSISSEVISGSLIEIGKLFLGQ</sequence>
<evidence type="ECO:0000259" key="1">
    <source>
        <dbReference type="Pfam" id="PF18864"/>
    </source>
</evidence>
<evidence type="ECO:0000313" key="3">
    <source>
        <dbReference type="Proteomes" id="UP001597453"/>
    </source>
</evidence>
<dbReference type="Pfam" id="PF18864">
    <property type="entry name" value="AbiTii"/>
    <property type="match status" value="1"/>
</dbReference>
<feature type="domain" description="AbiTii" evidence="1">
    <location>
        <begin position="4"/>
        <end position="180"/>
    </location>
</feature>
<reference evidence="3" key="1">
    <citation type="journal article" date="2019" name="Int. J. Syst. Evol. Microbiol.">
        <title>The Global Catalogue of Microorganisms (GCM) 10K type strain sequencing project: providing services to taxonomists for standard genome sequencing and annotation.</title>
        <authorList>
            <consortium name="The Broad Institute Genomics Platform"/>
            <consortium name="The Broad Institute Genome Sequencing Center for Infectious Disease"/>
            <person name="Wu L."/>
            <person name="Ma J."/>
        </authorList>
    </citation>
    <scope>NUCLEOTIDE SEQUENCE [LARGE SCALE GENOMIC DNA]</scope>
    <source>
        <strain evidence="3">TISTR 1511</strain>
    </source>
</reference>
<dbReference type="Proteomes" id="UP001597453">
    <property type="component" value="Unassembled WGS sequence"/>
</dbReference>
<name>A0ABW5RI67_9MICO</name>